<dbReference type="PROSITE" id="PS00678">
    <property type="entry name" value="WD_REPEATS_1"/>
    <property type="match status" value="1"/>
</dbReference>
<reference evidence="4 5" key="1">
    <citation type="journal article" date="2019" name="New Phytol.">
        <title>Comparative genomics reveals unique wood-decay strategies and fruiting body development in the Schizophyllaceae.</title>
        <authorList>
            <person name="Almasi E."/>
            <person name="Sahu N."/>
            <person name="Krizsan K."/>
            <person name="Balint B."/>
            <person name="Kovacs G.M."/>
            <person name="Kiss B."/>
            <person name="Cseklye J."/>
            <person name="Drula E."/>
            <person name="Henrissat B."/>
            <person name="Nagy I."/>
            <person name="Chovatia M."/>
            <person name="Adam C."/>
            <person name="LaButti K."/>
            <person name="Lipzen A."/>
            <person name="Riley R."/>
            <person name="Grigoriev I.V."/>
            <person name="Nagy L.G."/>
        </authorList>
    </citation>
    <scope>NUCLEOTIDE SEQUENCE [LARGE SCALE GENOMIC DNA]</scope>
    <source>
        <strain evidence="4 5">NL-1724</strain>
    </source>
</reference>
<name>A0A550BVS7_9AGAR</name>
<dbReference type="PROSITE" id="PS50082">
    <property type="entry name" value="WD_REPEATS_2"/>
    <property type="match status" value="1"/>
</dbReference>
<dbReference type="InterPro" id="IPR036322">
    <property type="entry name" value="WD40_repeat_dom_sf"/>
</dbReference>
<gene>
    <name evidence="4" type="ORF">BD626DRAFT_518767</name>
</gene>
<dbReference type="InterPro" id="IPR019775">
    <property type="entry name" value="WD40_repeat_CS"/>
</dbReference>
<keyword evidence="1 3" id="KW-0853">WD repeat</keyword>
<evidence type="ECO:0000256" key="1">
    <source>
        <dbReference type="ARBA" id="ARBA00022574"/>
    </source>
</evidence>
<dbReference type="Gene3D" id="2.130.10.10">
    <property type="entry name" value="YVTN repeat-like/Quinoprotein amine dehydrogenase"/>
    <property type="match status" value="1"/>
</dbReference>
<sequence length="373" mass="40252">MSDLTHVLDAEIYVLSCCHADDGADIVAVGGEHSVHIFQITETAIVPLAVFHLGTRVTALGWSAGSVSPSVSDEWRIDLVAGSADFGLFHLSKLAGRDECVYNFGAGSTGHNGGVNSIAFVGGYLSDSTRYVATCGGDKTVLVWDLYPERVDDGHASSQMPEASMPPEDRTAPTAYEISYAHPLTTVCSHPNTSKELLVADTHGTIFMVDWRSDGPDEPHPDRRTVFELVQPYAMGDALIGNGDTTWTSVAWRRDTTDIIGSVTGNKYHIWDLTKLHGGKPLVTGPTFSQGGRFRWCNTHPEFFAISSSSPTTGAILHVHNLGYLTQQPTQLAIAAKPHYVRDFDFLATRGIPRIAAAVGRSLVIMPIGSTEK</sequence>
<evidence type="ECO:0000313" key="4">
    <source>
        <dbReference type="EMBL" id="TRM56631.1"/>
    </source>
</evidence>
<dbReference type="EMBL" id="VDMD01000064">
    <property type="protein sequence ID" value="TRM56631.1"/>
    <property type="molecule type" value="Genomic_DNA"/>
</dbReference>
<proteinExistence type="predicted"/>
<comment type="caution">
    <text evidence="4">The sequence shown here is derived from an EMBL/GenBank/DDBJ whole genome shotgun (WGS) entry which is preliminary data.</text>
</comment>
<dbReference type="STRING" id="97359.A0A550BVS7"/>
<protein>
    <submittedName>
        <fullName evidence="4">WD40-repeat-containing domain protein</fullName>
    </submittedName>
</protein>
<dbReference type="SMART" id="SM00320">
    <property type="entry name" value="WD40"/>
    <property type="match status" value="3"/>
</dbReference>
<dbReference type="InterPro" id="IPR037626">
    <property type="entry name" value="NUP37"/>
</dbReference>
<dbReference type="AlphaFoldDB" id="A0A550BVS7"/>
<evidence type="ECO:0000313" key="5">
    <source>
        <dbReference type="Proteomes" id="UP000320762"/>
    </source>
</evidence>
<keyword evidence="2" id="KW-0677">Repeat</keyword>
<organism evidence="4 5">
    <name type="scientific">Schizophyllum amplum</name>
    <dbReference type="NCBI Taxonomy" id="97359"/>
    <lineage>
        <taxon>Eukaryota</taxon>
        <taxon>Fungi</taxon>
        <taxon>Dikarya</taxon>
        <taxon>Basidiomycota</taxon>
        <taxon>Agaricomycotina</taxon>
        <taxon>Agaricomycetes</taxon>
        <taxon>Agaricomycetidae</taxon>
        <taxon>Agaricales</taxon>
        <taxon>Schizophyllaceae</taxon>
        <taxon>Schizophyllum</taxon>
    </lineage>
</organism>
<accession>A0A550BVS7</accession>
<dbReference type="Proteomes" id="UP000320762">
    <property type="component" value="Unassembled WGS sequence"/>
</dbReference>
<dbReference type="GO" id="GO:0031080">
    <property type="term" value="C:nuclear pore outer ring"/>
    <property type="evidence" value="ECO:0007669"/>
    <property type="project" value="InterPro"/>
</dbReference>
<dbReference type="PANTHER" id="PTHR22806">
    <property type="entry name" value="NUCLEOPORIN NUP37 P37 -RELATED"/>
    <property type="match status" value="1"/>
</dbReference>
<dbReference type="OrthoDB" id="340259at2759"/>
<keyword evidence="5" id="KW-1185">Reference proteome</keyword>
<dbReference type="InterPro" id="IPR001680">
    <property type="entry name" value="WD40_rpt"/>
</dbReference>
<dbReference type="SUPFAM" id="SSF50978">
    <property type="entry name" value="WD40 repeat-like"/>
    <property type="match status" value="1"/>
</dbReference>
<feature type="repeat" description="WD" evidence="3">
    <location>
        <begin position="108"/>
        <end position="146"/>
    </location>
</feature>
<evidence type="ECO:0000256" key="2">
    <source>
        <dbReference type="ARBA" id="ARBA00022737"/>
    </source>
</evidence>
<dbReference type="PANTHER" id="PTHR22806:SF0">
    <property type="entry name" value="NUCLEOPORIN NUP37"/>
    <property type="match status" value="1"/>
</dbReference>
<dbReference type="InterPro" id="IPR015943">
    <property type="entry name" value="WD40/YVTN_repeat-like_dom_sf"/>
</dbReference>
<evidence type="ECO:0000256" key="3">
    <source>
        <dbReference type="PROSITE-ProRule" id="PRU00221"/>
    </source>
</evidence>